<evidence type="ECO:0000313" key="4">
    <source>
        <dbReference type="Proteomes" id="UP001497453"/>
    </source>
</evidence>
<feature type="domain" description="Fungal-type protein kinase" evidence="2">
    <location>
        <begin position="352"/>
        <end position="690"/>
    </location>
</feature>
<sequence>MDSPDHTEPPSSSPALHSQGSSCEESPPRTPFPAFEPASDPVTPPNQTGDIPAPLSCDKDRAASYAQSGVQNTPISHATASQINTPHTRKQIYPLLARRDMEQHTQTISLDHWVHSVLGRTPGEIESWATIFTQSKIILQEVVIQTAVETYLRFGGSGQEKLLYGPFCTMANKVLEVARLYIPDLPPFPVQDLLFCRNDPVMIGSGPLGAAHRSPDIAVISELTLREIQQREKYKTTKPQHATTGITWTDPFSFIEIKLFEKERDRLAKVNEAWKKKVPVRTLIEAPNSEASSTSTSATMHHHASFPDGTGHKRKHAFASDIAIPSSKKQKVKRGQQDDDPSPLEKHETPPEYYEQLASYGLEMLSCTNGTRHYFFQCLIAGDIAEFWYGDATGIILSTKISWILDFEKFAAILVAIACCDHGRWGLTVPNLIPPAPQNNPSLPPVSLEGYSTTMQHETYGEVTVTLGSPIYVQYSLVGRNTCVYNINTAPEIFYGPLVIKMTMQSVLRIPEHQLLTLAENGDAHHHLPKAHMWTNRASEWRSKDGVHGVVFPSNESDQYYEERTQCFIVFTKYLSLESVLTPKNMDYLFNQLLDALHDLRYKAKMIHRDVSLSNLMCEMRGPARDIFWLILNDIDLGSVVGDNGEPTGRTGRHRTGTLPFMAVDLLQNAEATHYLRHDFESVFYVALWCAAKLPKPVTSKDPFSAWEGHDIEIALANKKTLHDDGGLREALESTYRLSQDFKAYDWWLILMWEVFVDGKKAVQDRTKKRNRQDFNRAIMADIDRDDLPEEVSFDDETLDGIVTHKNLKDALLTARVLLKKKIPDLI</sequence>
<dbReference type="PANTHER" id="PTHR38248">
    <property type="entry name" value="FUNK1 6"/>
    <property type="match status" value="1"/>
</dbReference>
<dbReference type="EMBL" id="OZ037944">
    <property type="protein sequence ID" value="CAL1697092.1"/>
    <property type="molecule type" value="Genomic_DNA"/>
</dbReference>
<evidence type="ECO:0000259" key="2">
    <source>
        <dbReference type="Pfam" id="PF17667"/>
    </source>
</evidence>
<dbReference type="Pfam" id="PF17667">
    <property type="entry name" value="Pkinase_fungal"/>
    <property type="match status" value="1"/>
</dbReference>
<protein>
    <recommendedName>
        <fullName evidence="2">Fungal-type protein kinase domain-containing protein</fullName>
    </recommendedName>
</protein>
<feature type="region of interest" description="Disordered" evidence="1">
    <location>
        <begin position="286"/>
        <end position="313"/>
    </location>
</feature>
<feature type="region of interest" description="Disordered" evidence="1">
    <location>
        <begin position="325"/>
        <end position="350"/>
    </location>
</feature>
<proteinExistence type="predicted"/>
<dbReference type="PANTHER" id="PTHR38248:SF2">
    <property type="entry name" value="FUNK1 11"/>
    <property type="match status" value="1"/>
</dbReference>
<dbReference type="SUPFAM" id="SSF56112">
    <property type="entry name" value="Protein kinase-like (PK-like)"/>
    <property type="match status" value="1"/>
</dbReference>
<evidence type="ECO:0000313" key="3">
    <source>
        <dbReference type="EMBL" id="CAL1697092.1"/>
    </source>
</evidence>
<reference evidence="4" key="1">
    <citation type="submission" date="2024-04" db="EMBL/GenBank/DDBJ databases">
        <authorList>
            <person name="Shaw F."/>
            <person name="Minotto A."/>
        </authorList>
    </citation>
    <scope>NUCLEOTIDE SEQUENCE [LARGE SCALE GENOMIC DNA]</scope>
</reference>
<feature type="compositionally biased region" description="Low complexity" evidence="1">
    <location>
        <begin position="289"/>
        <end position="299"/>
    </location>
</feature>
<feature type="compositionally biased region" description="Polar residues" evidence="1">
    <location>
        <begin position="9"/>
        <end position="24"/>
    </location>
</feature>
<gene>
    <name evidence="3" type="ORF">GFSPODELE1_LOCUS1477</name>
</gene>
<dbReference type="Proteomes" id="UP001497453">
    <property type="component" value="Chromosome 1"/>
</dbReference>
<accession>A0ABP1CSL7</accession>
<dbReference type="Gene3D" id="1.10.510.10">
    <property type="entry name" value="Transferase(Phosphotransferase) domain 1"/>
    <property type="match status" value="1"/>
</dbReference>
<feature type="region of interest" description="Disordered" evidence="1">
    <location>
        <begin position="1"/>
        <end position="57"/>
    </location>
</feature>
<dbReference type="InterPro" id="IPR040976">
    <property type="entry name" value="Pkinase_fungal"/>
</dbReference>
<organism evidence="3 4">
    <name type="scientific">Somion occarium</name>
    <dbReference type="NCBI Taxonomy" id="3059160"/>
    <lineage>
        <taxon>Eukaryota</taxon>
        <taxon>Fungi</taxon>
        <taxon>Dikarya</taxon>
        <taxon>Basidiomycota</taxon>
        <taxon>Agaricomycotina</taxon>
        <taxon>Agaricomycetes</taxon>
        <taxon>Polyporales</taxon>
        <taxon>Cerrenaceae</taxon>
        <taxon>Somion</taxon>
    </lineage>
</organism>
<name>A0ABP1CSL7_9APHY</name>
<evidence type="ECO:0000256" key="1">
    <source>
        <dbReference type="SAM" id="MobiDB-lite"/>
    </source>
</evidence>
<dbReference type="InterPro" id="IPR011009">
    <property type="entry name" value="Kinase-like_dom_sf"/>
</dbReference>
<keyword evidence="4" id="KW-1185">Reference proteome</keyword>